<dbReference type="InterPro" id="IPR029063">
    <property type="entry name" value="SAM-dependent_MTases_sf"/>
</dbReference>
<dbReference type="PANTHER" id="PTHR12303:SF11">
    <property type="entry name" value="AER338CP"/>
    <property type="match status" value="1"/>
</dbReference>
<proteinExistence type="predicted"/>
<accession>G8BVQ3</accession>
<protein>
    <submittedName>
        <fullName evidence="2">Uncharacterized protein</fullName>
    </submittedName>
</protein>
<sequence length="473" mass="54756">MEHIAIKENNNVSTQSNFLPLLILTILTILMSFLRKYKPFNSWIVSRVNQMISPETMTNDQYYIITNTFKMVHGPTNGSLSHNRQLFPLNGLYNALLNLNEYGVRSKRQNSIILQRALSLNSEFKSQLKDIEYFDKLNDVDLAVVENNITVKKIVESTLTRLVDDNQSVLREGDNYDSAIFEQVKMVCEPLGYTIQAGNTVQLKRKKEPTMNSLLSKSSNQARVVESLQHLVRDYSKEYEIELNPLLDYVTSQMDDLYTNFQDDKVLILVPGPGVGRIPFELAKKYPKCQVESIELSNLMYLLNEFALTHQEDITIRPFAQYFSSQLDSGDQLREFNVPLSCIRKLPNLNIRHGDFRNISINEKYDRIVIVTVYFIDTAENILEYIDTMEKLTKFAHTKQINWINIGPLKYGTKPNVQLTFNELTKLLAIRNWKMKHVVINNDGNKLNGYLTDYKSLYQGYYGTVAFHTEYID</sequence>
<dbReference type="Proteomes" id="UP000005666">
    <property type="component" value="Chromosome 7"/>
</dbReference>
<dbReference type="Pfam" id="PF07942">
    <property type="entry name" value="CARME"/>
    <property type="match status" value="1"/>
</dbReference>
<keyword evidence="1" id="KW-1133">Transmembrane helix</keyword>
<dbReference type="PANTHER" id="PTHR12303">
    <property type="entry name" value="CARNOSINE N-METHYLTRANSFERASE"/>
    <property type="match status" value="1"/>
</dbReference>
<name>G8BVQ3_TETPH</name>
<evidence type="ECO:0000313" key="3">
    <source>
        <dbReference type="Proteomes" id="UP000005666"/>
    </source>
</evidence>
<evidence type="ECO:0000256" key="1">
    <source>
        <dbReference type="SAM" id="Phobius"/>
    </source>
</evidence>
<dbReference type="AlphaFoldDB" id="G8BVQ3"/>
<gene>
    <name evidence="2" type="primary">TPHA0G01440</name>
    <name evidence="2" type="ordered locus">TPHA_0G01440</name>
</gene>
<dbReference type="Gene3D" id="3.40.50.150">
    <property type="entry name" value="Vaccinia Virus protein VP39"/>
    <property type="match status" value="1"/>
</dbReference>
<dbReference type="OrthoDB" id="978at2759"/>
<dbReference type="RefSeq" id="XP_003686415.1">
    <property type="nucleotide sequence ID" value="XM_003686367.1"/>
</dbReference>
<dbReference type="SMART" id="SM01296">
    <property type="entry name" value="N2227"/>
    <property type="match status" value="1"/>
</dbReference>
<feature type="transmembrane region" description="Helical" evidence="1">
    <location>
        <begin position="17"/>
        <end position="34"/>
    </location>
</feature>
<dbReference type="EMBL" id="HE612862">
    <property type="protein sequence ID" value="CCE63981.1"/>
    <property type="molecule type" value="Genomic_DNA"/>
</dbReference>
<dbReference type="InterPro" id="IPR012901">
    <property type="entry name" value="CARME"/>
</dbReference>
<dbReference type="GeneID" id="11535899"/>
<dbReference type="eggNOG" id="KOG2798">
    <property type="taxonomic scope" value="Eukaryota"/>
</dbReference>
<organism evidence="2 3">
    <name type="scientific">Tetrapisispora phaffii (strain ATCC 24235 / CBS 4417 / NBRC 1672 / NRRL Y-8282 / UCD 70-5)</name>
    <name type="common">Yeast</name>
    <name type="synonym">Fabospora phaffii</name>
    <dbReference type="NCBI Taxonomy" id="1071381"/>
    <lineage>
        <taxon>Eukaryota</taxon>
        <taxon>Fungi</taxon>
        <taxon>Dikarya</taxon>
        <taxon>Ascomycota</taxon>
        <taxon>Saccharomycotina</taxon>
        <taxon>Saccharomycetes</taxon>
        <taxon>Saccharomycetales</taxon>
        <taxon>Saccharomycetaceae</taxon>
        <taxon>Tetrapisispora</taxon>
    </lineage>
</organism>
<reference evidence="2 3" key="1">
    <citation type="journal article" date="2011" name="Proc. Natl. Acad. Sci. U.S.A.">
        <title>Evolutionary erosion of yeast sex chromosomes by mating-type switching accidents.</title>
        <authorList>
            <person name="Gordon J.L."/>
            <person name="Armisen D."/>
            <person name="Proux-Wera E."/>
            <person name="Oheigeartaigh S.S."/>
            <person name="Byrne K.P."/>
            <person name="Wolfe K.H."/>
        </authorList>
    </citation>
    <scope>NUCLEOTIDE SEQUENCE [LARGE SCALE GENOMIC DNA]</scope>
    <source>
        <strain evidence="3">ATCC 24235 / CBS 4417 / NBRC 1672 / NRRL Y-8282 / UCD 70-5</strain>
    </source>
</reference>
<dbReference type="SUPFAM" id="SSF53335">
    <property type="entry name" value="S-adenosyl-L-methionine-dependent methyltransferases"/>
    <property type="match status" value="1"/>
</dbReference>
<dbReference type="GO" id="GO:0008757">
    <property type="term" value="F:S-adenosylmethionine-dependent methyltransferase activity"/>
    <property type="evidence" value="ECO:0007669"/>
    <property type="project" value="InterPro"/>
</dbReference>
<dbReference type="HOGENOM" id="CLU_030612_3_0_1"/>
<dbReference type="KEGG" id="tpf:TPHA_0G01440"/>
<keyword evidence="3" id="KW-1185">Reference proteome</keyword>
<keyword evidence="1" id="KW-0472">Membrane</keyword>
<dbReference type="OMA" id="SMWQGYY"/>
<keyword evidence="1" id="KW-0812">Transmembrane</keyword>
<evidence type="ECO:0000313" key="2">
    <source>
        <dbReference type="EMBL" id="CCE63981.1"/>
    </source>
</evidence>